<organism evidence="6 7">
    <name type="scientific">Schistosoma rodhaini</name>
    <dbReference type="NCBI Taxonomy" id="6188"/>
    <lineage>
        <taxon>Eukaryota</taxon>
        <taxon>Metazoa</taxon>
        <taxon>Spiralia</taxon>
        <taxon>Lophotrochozoa</taxon>
        <taxon>Platyhelminthes</taxon>
        <taxon>Trematoda</taxon>
        <taxon>Digenea</taxon>
        <taxon>Strigeidida</taxon>
        <taxon>Schistosomatoidea</taxon>
        <taxon>Schistosomatidae</taxon>
        <taxon>Schistosoma</taxon>
    </lineage>
</organism>
<feature type="compositionally biased region" description="Polar residues" evidence="4">
    <location>
        <begin position="674"/>
        <end position="693"/>
    </location>
</feature>
<name>A0AA85GE46_9TREM</name>
<dbReference type="GO" id="GO:2000036">
    <property type="term" value="P:regulation of stem cell population maintenance"/>
    <property type="evidence" value="ECO:0007669"/>
    <property type="project" value="UniProtKB-ARBA"/>
</dbReference>
<dbReference type="GO" id="GO:0006355">
    <property type="term" value="P:regulation of DNA-templated transcription"/>
    <property type="evidence" value="ECO:0007669"/>
    <property type="project" value="InterPro"/>
</dbReference>
<accession>A0AA85GE46</accession>
<feature type="region of interest" description="Disordered" evidence="4">
    <location>
        <begin position="663"/>
        <end position="693"/>
    </location>
</feature>
<dbReference type="Proteomes" id="UP000050792">
    <property type="component" value="Unassembled WGS sequence"/>
</dbReference>
<evidence type="ECO:0000313" key="7">
    <source>
        <dbReference type="WBParaSite" id="SRDH1_89910.1"/>
    </source>
</evidence>
<evidence type="ECO:0000256" key="2">
    <source>
        <dbReference type="ARBA" id="ARBA00023015"/>
    </source>
</evidence>
<dbReference type="PANTHER" id="PTHR23326">
    <property type="entry name" value="CCR4 NOT-RELATED"/>
    <property type="match status" value="1"/>
</dbReference>
<evidence type="ECO:0000256" key="1">
    <source>
        <dbReference type="ARBA" id="ARBA00007682"/>
    </source>
</evidence>
<reference evidence="7" key="2">
    <citation type="submission" date="2023-11" db="UniProtKB">
        <authorList>
            <consortium name="WormBaseParasite"/>
        </authorList>
    </citation>
    <scope>IDENTIFICATION</scope>
</reference>
<feature type="region of interest" description="Disordered" evidence="4">
    <location>
        <begin position="277"/>
        <end position="327"/>
    </location>
</feature>
<feature type="compositionally biased region" description="Pro residues" evidence="4">
    <location>
        <begin position="580"/>
        <end position="591"/>
    </location>
</feature>
<dbReference type="Gene3D" id="2.30.30.1020">
    <property type="entry name" value="CCR4-NOT complex subunit 2/3/5, C-terminal domain"/>
    <property type="match status" value="1"/>
</dbReference>
<feature type="compositionally biased region" description="Polar residues" evidence="4">
    <location>
        <begin position="218"/>
        <end position="239"/>
    </location>
</feature>
<evidence type="ECO:0000313" key="6">
    <source>
        <dbReference type="Proteomes" id="UP000050792"/>
    </source>
</evidence>
<feature type="region of interest" description="Disordered" evidence="4">
    <location>
        <begin position="575"/>
        <end position="615"/>
    </location>
</feature>
<evidence type="ECO:0000259" key="5">
    <source>
        <dbReference type="Pfam" id="PF04153"/>
    </source>
</evidence>
<comment type="similarity">
    <text evidence="1">Belongs to the CNOT2/3/5 family.</text>
</comment>
<dbReference type="Pfam" id="PF04153">
    <property type="entry name" value="NOT2_3_5_C"/>
    <property type="match status" value="1"/>
</dbReference>
<dbReference type="GO" id="GO:0030015">
    <property type="term" value="C:CCR4-NOT core complex"/>
    <property type="evidence" value="ECO:0007669"/>
    <property type="project" value="InterPro"/>
</dbReference>
<feature type="compositionally biased region" description="Low complexity" evidence="4">
    <location>
        <begin position="191"/>
        <end position="204"/>
    </location>
</feature>
<dbReference type="InterPro" id="IPR007282">
    <property type="entry name" value="NOT2/3/5_C"/>
</dbReference>
<dbReference type="AlphaFoldDB" id="A0AA85GE46"/>
<feature type="compositionally biased region" description="Polar residues" evidence="4">
    <location>
        <begin position="318"/>
        <end position="327"/>
    </location>
</feature>
<proteinExistence type="inferred from homology"/>
<evidence type="ECO:0000256" key="3">
    <source>
        <dbReference type="ARBA" id="ARBA00023163"/>
    </source>
</evidence>
<dbReference type="WBParaSite" id="SRDH1_89910.1">
    <property type="protein sequence ID" value="SRDH1_89910.1"/>
    <property type="gene ID" value="SRDH1_89910"/>
</dbReference>
<reference evidence="6" key="1">
    <citation type="submission" date="2022-06" db="EMBL/GenBank/DDBJ databases">
        <authorList>
            <person name="Berger JAMES D."/>
            <person name="Berger JAMES D."/>
        </authorList>
    </citation>
    <scope>NUCLEOTIDE SEQUENCE [LARGE SCALE GENOMIC DNA]</scope>
</reference>
<feature type="region of interest" description="Disordered" evidence="4">
    <location>
        <begin position="183"/>
        <end position="240"/>
    </location>
</feature>
<evidence type="ECO:0000256" key="4">
    <source>
        <dbReference type="SAM" id="MobiDB-lite"/>
    </source>
</evidence>
<keyword evidence="2" id="KW-0805">Transcription regulation</keyword>
<feature type="compositionally biased region" description="Low complexity" evidence="4">
    <location>
        <begin position="592"/>
        <end position="613"/>
    </location>
</feature>
<dbReference type="InterPro" id="IPR040168">
    <property type="entry name" value="Not2/3/5"/>
</dbReference>
<keyword evidence="6" id="KW-1185">Reference proteome</keyword>
<feature type="compositionally biased region" description="Low complexity" evidence="4">
    <location>
        <begin position="289"/>
        <end position="317"/>
    </location>
</feature>
<feature type="domain" description="NOT2/NOT3/NOT5 C-terminal" evidence="5">
    <location>
        <begin position="427"/>
        <end position="550"/>
    </location>
</feature>
<keyword evidence="3" id="KW-0804">Transcription</keyword>
<feature type="compositionally biased region" description="Low complexity" evidence="4">
    <location>
        <begin position="664"/>
        <end position="673"/>
    </location>
</feature>
<dbReference type="InterPro" id="IPR038635">
    <property type="entry name" value="CCR4-NOT_su2/3/5_C_sf"/>
</dbReference>
<sequence>MAGIGQRFTSADHSVPWNTQTQYNMGRAMVHDYNKPVTTYGSNFAKRPLFSAGNPVNTGAPSFSDIATLSTSGYNSRPGSSQRNGELISSIPNAFSGRTTYPTALDSSLENGPSYFNALNYNNSQAGPARNFSEPSLFSSLSTINRTAGNDLTNNRIGPGSITPSVPMNTAMALASRNPGNLYSNSIGSENTSNSTNLSLSSSSRGVTLDPSDFPPILTSTGRSGNSSTPFHSSANQPPLRNYVSIMSKGSSTIDQSLNQFNHSSNNQAAPLEFSKQDFPALPGSHQPTTSTTTTVSTTSSLTVNSTSAHRSLSASSITQTPASTNSRRLFSHTSNHVLGPSSVRNQPGYSNIPPKSVGSSNGIQLLPNHLVTNIPKNMICDQFGMLGLLKLIRVGDYDATLNMLAPGLDLSSLHSNWQTPGELHTTFVSPLQDSCFGRPQDMDYPVPPEYLIRHLVTDRLPDPPMNQLSEETLFWLFYNCCREEAQLVVAKELYQREWRFHKKEQIWLTRIVGANFTSDNNSEQGDYYFWDPVKAQKSTHQMTILYSDLDNAPAAFRLSSGTLSAFVSIGLPGGSHSSVPPPPPPPPPLPQNQQQQLVSYQHQSRQAQQGQQTFSHTHQTLMNNHNPNTSGPFIPFTVNSLTTGPSVNSSNAATLASLFNTRQQQPIKQPQQLNSNPNYFPSHNRTTGPVNSLFTNRSAPVSVPVTNTVIPSTETTSTTNSNFNRLSNPSLVNDNPNQYINRLFQRYLVCLDLKTRENLGIHFVVSNCASTMRYVKCNRNWCLMD</sequence>
<protein>
    <recommendedName>
        <fullName evidence="5">NOT2/NOT3/NOT5 C-terminal domain-containing protein</fullName>
    </recommendedName>
</protein>